<gene>
    <name evidence="2" type="ORF">K452DRAFT_308531</name>
</gene>
<keyword evidence="3" id="KW-1185">Reference proteome</keyword>
<feature type="compositionally biased region" description="Low complexity" evidence="1">
    <location>
        <begin position="472"/>
        <end position="485"/>
    </location>
</feature>
<feature type="compositionally biased region" description="Polar residues" evidence="1">
    <location>
        <begin position="245"/>
        <end position="257"/>
    </location>
</feature>
<protein>
    <submittedName>
        <fullName evidence="2">Uncharacterized protein</fullName>
    </submittedName>
</protein>
<dbReference type="AlphaFoldDB" id="A0A6A6BFR4"/>
<sequence length="566" mass="63022">MPSFKWRYVPNYRKLRNKLSNSGNRIIRNFNDAELGLRARLAMTRWICCLCGYQQAFLHEARAWHHQWVECRACTHTACQECDVSCDDDSDEMQKIFHDKAQACANLNNGGQETFCYICRCGDPIIVAGESRRRVTLRRGAKTMDLAQASLVDFARGRCAQCRRRYDSTCLKLVARARASAAGGDADEARAAGCSSSGRSDDDSAAAAASSSSSEKEGQEAINSRQSAAFPSLSTSSSSVGPGVRQSQTCPSGQTCVSGRPRQPVERHSPTPFSAIRTSSSPESAPTPESHQKCQQPTDPYSPRPGAEETFLQPSPSVALSPLLDDNLRALLGPLLNSPEDEHRLSQLLQSSPENTTHHPHDLPNPPGSASDELHDERRVQLTIDPLPTCKNPSLGALEHHQQHQRHLDLDYYSPYYDFHHHRQHHFIQNGYESRPYAAISRPQQEHLSGNPASSPDAISSSQRADLSLEQVSSSQQRRTSVASTCTTPAVDAPFTSDDVDKLLEQTYFAAPSPKANKQHQRRNSVKVDMGRRKIEWQPGWSFQDYLAEMRRPVKGNLWRQYGKRC</sequence>
<evidence type="ECO:0000256" key="1">
    <source>
        <dbReference type="SAM" id="MobiDB-lite"/>
    </source>
</evidence>
<feature type="compositionally biased region" description="Polar residues" evidence="1">
    <location>
        <begin position="442"/>
        <end position="465"/>
    </location>
</feature>
<evidence type="ECO:0000313" key="3">
    <source>
        <dbReference type="Proteomes" id="UP000799438"/>
    </source>
</evidence>
<evidence type="ECO:0000313" key="2">
    <source>
        <dbReference type="EMBL" id="KAF2142145.1"/>
    </source>
</evidence>
<feature type="compositionally biased region" description="Low complexity" evidence="1">
    <location>
        <begin position="278"/>
        <end position="289"/>
    </location>
</feature>
<dbReference type="Proteomes" id="UP000799438">
    <property type="component" value="Unassembled WGS sequence"/>
</dbReference>
<name>A0A6A6BFR4_9PEZI</name>
<accession>A0A6A6BFR4</accession>
<organism evidence="2 3">
    <name type="scientific">Aplosporella prunicola CBS 121167</name>
    <dbReference type="NCBI Taxonomy" id="1176127"/>
    <lineage>
        <taxon>Eukaryota</taxon>
        <taxon>Fungi</taxon>
        <taxon>Dikarya</taxon>
        <taxon>Ascomycota</taxon>
        <taxon>Pezizomycotina</taxon>
        <taxon>Dothideomycetes</taxon>
        <taxon>Dothideomycetes incertae sedis</taxon>
        <taxon>Botryosphaeriales</taxon>
        <taxon>Aplosporellaceae</taxon>
        <taxon>Aplosporella</taxon>
    </lineage>
</organism>
<dbReference type="RefSeq" id="XP_033397857.1">
    <property type="nucleotide sequence ID" value="XM_033543164.1"/>
</dbReference>
<reference evidence="2" key="1">
    <citation type="journal article" date="2020" name="Stud. Mycol.">
        <title>101 Dothideomycetes genomes: a test case for predicting lifestyles and emergence of pathogens.</title>
        <authorList>
            <person name="Haridas S."/>
            <person name="Albert R."/>
            <person name="Binder M."/>
            <person name="Bloem J."/>
            <person name="Labutti K."/>
            <person name="Salamov A."/>
            <person name="Andreopoulos B."/>
            <person name="Baker S."/>
            <person name="Barry K."/>
            <person name="Bills G."/>
            <person name="Bluhm B."/>
            <person name="Cannon C."/>
            <person name="Castanera R."/>
            <person name="Culley D."/>
            <person name="Daum C."/>
            <person name="Ezra D."/>
            <person name="Gonzalez J."/>
            <person name="Henrissat B."/>
            <person name="Kuo A."/>
            <person name="Liang C."/>
            <person name="Lipzen A."/>
            <person name="Lutzoni F."/>
            <person name="Magnuson J."/>
            <person name="Mondo S."/>
            <person name="Nolan M."/>
            <person name="Ohm R."/>
            <person name="Pangilinan J."/>
            <person name="Park H.-J."/>
            <person name="Ramirez L."/>
            <person name="Alfaro M."/>
            <person name="Sun H."/>
            <person name="Tritt A."/>
            <person name="Yoshinaga Y."/>
            <person name="Zwiers L.-H."/>
            <person name="Turgeon B."/>
            <person name="Goodwin S."/>
            <person name="Spatafora J."/>
            <person name="Crous P."/>
            <person name="Grigoriev I."/>
        </authorList>
    </citation>
    <scope>NUCLEOTIDE SEQUENCE</scope>
    <source>
        <strain evidence="2">CBS 121167</strain>
    </source>
</reference>
<feature type="region of interest" description="Disordered" evidence="1">
    <location>
        <begin position="185"/>
        <end position="312"/>
    </location>
</feature>
<proteinExistence type="predicted"/>
<dbReference type="GeneID" id="54300661"/>
<feature type="region of interest" description="Disordered" evidence="1">
    <location>
        <begin position="442"/>
        <end position="491"/>
    </location>
</feature>
<feature type="region of interest" description="Disordered" evidence="1">
    <location>
        <begin position="352"/>
        <end position="373"/>
    </location>
</feature>
<dbReference type="EMBL" id="ML995485">
    <property type="protein sequence ID" value="KAF2142145.1"/>
    <property type="molecule type" value="Genomic_DNA"/>
</dbReference>